<dbReference type="GO" id="GO:0005525">
    <property type="term" value="F:GTP binding"/>
    <property type="evidence" value="ECO:0007669"/>
    <property type="project" value="UniProtKB-KW"/>
</dbReference>
<dbReference type="CDD" id="cd03692">
    <property type="entry name" value="mtIF2_IVc"/>
    <property type="match status" value="1"/>
</dbReference>
<dbReference type="PRINTS" id="PR00315">
    <property type="entry name" value="ELONGATNFCT"/>
</dbReference>
<comment type="similarity">
    <text evidence="1">Belongs to the TRAFAC class translation factor GTPase superfamily. Classic translation factor GTPase family. IF-2 subfamily.</text>
</comment>
<dbReference type="NCBIfam" id="TIGR00487">
    <property type="entry name" value="IF-2"/>
    <property type="match status" value="1"/>
</dbReference>
<dbReference type="InterPro" id="IPR000178">
    <property type="entry name" value="TF_IF2_bacterial-like"/>
</dbReference>
<dbReference type="CDD" id="cd01887">
    <property type="entry name" value="IF2_eIF5B"/>
    <property type="match status" value="1"/>
</dbReference>
<feature type="compositionally biased region" description="Basic and acidic residues" evidence="9">
    <location>
        <begin position="232"/>
        <end position="241"/>
    </location>
</feature>
<dbReference type="InterPro" id="IPR015760">
    <property type="entry name" value="TIF_IF2"/>
</dbReference>
<keyword evidence="3" id="KW-0547">Nucleotide-binding</keyword>
<dbReference type="Gene3D" id="2.40.30.10">
    <property type="entry name" value="Translation factors"/>
    <property type="match status" value="2"/>
</dbReference>
<protein>
    <recommendedName>
        <fullName evidence="7">Translation initiation factor IF-2, chloroplastic</fullName>
    </recommendedName>
</protein>
<evidence type="ECO:0000259" key="10">
    <source>
        <dbReference type="PROSITE" id="PS51722"/>
    </source>
</evidence>
<evidence type="ECO:0000256" key="5">
    <source>
        <dbReference type="ARBA" id="ARBA00023134"/>
    </source>
</evidence>
<accession>A0AAW1XNR2</accession>
<dbReference type="InterPro" id="IPR053905">
    <property type="entry name" value="EF-G-like_DII"/>
</dbReference>
<evidence type="ECO:0000313" key="11">
    <source>
        <dbReference type="EMBL" id="KAK9937589.1"/>
    </source>
</evidence>
<dbReference type="PROSITE" id="PS51722">
    <property type="entry name" value="G_TR_2"/>
    <property type="match status" value="1"/>
</dbReference>
<evidence type="ECO:0000256" key="4">
    <source>
        <dbReference type="ARBA" id="ARBA00022917"/>
    </source>
</evidence>
<evidence type="ECO:0000256" key="3">
    <source>
        <dbReference type="ARBA" id="ARBA00022741"/>
    </source>
</evidence>
<dbReference type="Pfam" id="PF11987">
    <property type="entry name" value="IF-2"/>
    <property type="match status" value="1"/>
</dbReference>
<evidence type="ECO:0000256" key="6">
    <source>
        <dbReference type="ARBA" id="ARBA00025162"/>
    </source>
</evidence>
<dbReference type="PANTHER" id="PTHR43381:SF5">
    <property type="entry name" value="TR-TYPE G DOMAIN-CONTAINING PROTEIN"/>
    <property type="match status" value="1"/>
</dbReference>
<dbReference type="NCBIfam" id="TIGR00231">
    <property type="entry name" value="small_GTP"/>
    <property type="match status" value="1"/>
</dbReference>
<dbReference type="InterPro" id="IPR009000">
    <property type="entry name" value="Transl_B-barrel_sf"/>
</dbReference>
<evidence type="ECO:0000256" key="2">
    <source>
        <dbReference type="ARBA" id="ARBA00022540"/>
    </source>
</evidence>
<feature type="domain" description="Tr-type G" evidence="10">
    <location>
        <begin position="500"/>
        <end position="673"/>
    </location>
</feature>
<dbReference type="EMBL" id="JBEDUW010000003">
    <property type="protein sequence ID" value="KAK9937589.1"/>
    <property type="molecule type" value="Genomic_DNA"/>
</dbReference>
<evidence type="ECO:0000256" key="1">
    <source>
        <dbReference type="ARBA" id="ARBA00007733"/>
    </source>
</evidence>
<proteinExistence type="inferred from homology"/>
<feature type="region of interest" description="Disordered" evidence="9">
    <location>
        <begin position="232"/>
        <end position="282"/>
    </location>
</feature>
<feature type="region of interest" description="Disordered" evidence="9">
    <location>
        <begin position="341"/>
        <end position="376"/>
    </location>
</feature>
<dbReference type="Gene3D" id="3.40.50.10050">
    <property type="entry name" value="Translation initiation factor IF- 2, domain 3"/>
    <property type="match status" value="1"/>
</dbReference>
<reference evidence="11 12" key="1">
    <citation type="journal article" date="2023" name="G3 (Bethesda)">
        <title>A chromosome-length genome assembly and annotation of blackberry (Rubus argutus, cv. 'Hillquist').</title>
        <authorList>
            <person name="Bruna T."/>
            <person name="Aryal R."/>
            <person name="Dudchenko O."/>
            <person name="Sargent D.J."/>
            <person name="Mead D."/>
            <person name="Buti M."/>
            <person name="Cavallini A."/>
            <person name="Hytonen T."/>
            <person name="Andres J."/>
            <person name="Pham M."/>
            <person name="Weisz D."/>
            <person name="Mascagni F."/>
            <person name="Usai G."/>
            <person name="Natali L."/>
            <person name="Bassil N."/>
            <person name="Fernandez G.E."/>
            <person name="Lomsadze A."/>
            <person name="Armour M."/>
            <person name="Olukolu B."/>
            <person name="Poorten T."/>
            <person name="Britton C."/>
            <person name="Davik J."/>
            <person name="Ashrafi H."/>
            <person name="Aiden E.L."/>
            <person name="Borodovsky M."/>
            <person name="Worthington M."/>
        </authorList>
    </citation>
    <scope>NUCLEOTIDE SEQUENCE [LARGE SCALE GENOMIC DNA]</scope>
    <source>
        <strain evidence="11">PI 553951</strain>
    </source>
</reference>
<dbReference type="Pfam" id="PF00009">
    <property type="entry name" value="GTP_EFTU"/>
    <property type="match status" value="1"/>
</dbReference>
<dbReference type="CDD" id="cd03702">
    <property type="entry name" value="IF2_mtIF2_II"/>
    <property type="match status" value="1"/>
</dbReference>
<dbReference type="FunFam" id="3.40.50.10050:FF:000001">
    <property type="entry name" value="Translation initiation factor IF-2"/>
    <property type="match status" value="1"/>
</dbReference>
<name>A0AAW1XNR2_RUBAR</name>
<keyword evidence="12" id="KW-1185">Reference proteome</keyword>
<comment type="function">
    <text evidence="6">One of the essential components for the initiation of protein synthesis. Protects formylmethionyl-tRNA from spontaneous hydrolysis and promotes its binding to the 30S ribosomal subunits. Also involved in the hydrolysis of GTP during the formation of the 70S ribosomal complex.</text>
</comment>
<gene>
    <name evidence="11" type="ORF">M0R45_014368</name>
</gene>
<dbReference type="InterPro" id="IPR036925">
    <property type="entry name" value="TIF_IF2_dom3_sf"/>
</dbReference>
<dbReference type="FunFam" id="2.40.30.10:FF:000008">
    <property type="entry name" value="Translation initiation factor IF-2"/>
    <property type="match status" value="1"/>
</dbReference>
<keyword evidence="2" id="KW-0396">Initiation factor</keyword>
<dbReference type="FunFam" id="2.40.30.10:FF:000054">
    <property type="entry name" value="Translation initiation factor IF-2"/>
    <property type="match status" value="1"/>
</dbReference>
<dbReference type="AlphaFoldDB" id="A0AAW1XNR2"/>
<feature type="region of interest" description="Disordered" evidence="9">
    <location>
        <begin position="169"/>
        <end position="201"/>
    </location>
</feature>
<dbReference type="Pfam" id="PF22042">
    <property type="entry name" value="EF-G_D2"/>
    <property type="match status" value="1"/>
</dbReference>
<organism evidence="11 12">
    <name type="scientific">Rubus argutus</name>
    <name type="common">Southern blackberry</name>
    <dbReference type="NCBI Taxonomy" id="59490"/>
    <lineage>
        <taxon>Eukaryota</taxon>
        <taxon>Viridiplantae</taxon>
        <taxon>Streptophyta</taxon>
        <taxon>Embryophyta</taxon>
        <taxon>Tracheophyta</taxon>
        <taxon>Spermatophyta</taxon>
        <taxon>Magnoliopsida</taxon>
        <taxon>eudicotyledons</taxon>
        <taxon>Gunneridae</taxon>
        <taxon>Pentapetalae</taxon>
        <taxon>rosids</taxon>
        <taxon>fabids</taxon>
        <taxon>Rosales</taxon>
        <taxon>Rosaceae</taxon>
        <taxon>Rosoideae</taxon>
        <taxon>Rosoideae incertae sedis</taxon>
        <taxon>Rubus</taxon>
    </lineage>
</organism>
<dbReference type="GO" id="GO:0003743">
    <property type="term" value="F:translation initiation factor activity"/>
    <property type="evidence" value="ECO:0007669"/>
    <property type="project" value="UniProtKB-KW"/>
</dbReference>
<dbReference type="Gene3D" id="3.40.50.300">
    <property type="entry name" value="P-loop containing nucleotide triphosphate hydrolases"/>
    <property type="match status" value="1"/>
</dbReference>
<evidence type="ECO:0000256" key="7">
    <source>
        <dbReference type="ARBA" id="ARBA00044105"/>
    </source>
</evidence>
<feature type="compositionally biased region" description="Pro residues" evidence="9">
    <location>
        <begin position="252"/>
        <end position="265"/>
    </location>
</feature>
<dbReference type="GO" id="GO:0003924">
    <property type="term" value="F:GTPase activity"/>
    <property type="evidence" value="ECO:0007669"/>
    <property type="project" value="InterPro"/>
</dbReference>
<dbReference type="InterPro" id="IPR044145">
    <property type="entry name" value="IF2_II"/>
</dbReference>
<dbReference type="InterPro" id="IPR027417">
    <property type="entry name" value="P-loop_NTPase"/>
</dbReference>
<dbReference type="SUPFAM" id="SSF50447">
    <property type="entry name" value="Translation proteins"/>
    <property type="match status" value="2"/>
</dbReference>
<dbReference type="SUPFAM" id="SSF52540">
    <property type="entry name" value="P-loop containing nucleoside triphosphate hydrolases"/>
    <property type="match status" value="1"/>
</dbReference>
<feature type="region of interest" description="Disordered" evidence="9">
    <location>
        <begin position="105"/>
        <end position="147"/>
    </location>
</feature>
<dbReference type="InterPro" id="IPR023115">
    <property type="entry name" value="TIF_IF2_dom3"/>
</dbReference>
<dbReference type="InterPro" id="IPR005225">
    <property type="entry name" value="Small_GTP-bd"/>
</dbReference>
<dbReference type="Proteomes" id="UP001457282">
    <property type="component" value="Unassembled WGS sequence"/>
</dbReference>
<feature type="coiled-coil region" evidence="8">
    <location>
        <begin position="759"/>
        <end position="786"/>
    </location>
</feature>
<dbReference type="FunFam" id="3.40.50.300:FF:000019">
    <property type="entry name" value="Translation initiation factor IF-2"/>
    <property type="match status" value="1"/>
</dbReference>
<dbReference type="PROSITE" id="PS01176">
    <property type="entry name" value="IF2"/>
    <property type="match status" value="1"/>
</dbReference>
<evidence type="ECO:0000313" key="12">
    <source>
        <dbReference type="Proteomes" id="UP001457282"/>
    </source>
</evidence>
<sequence length="1029" mass="110215">MLILVGSMQGTMVSLSSLVSLGSFTLVGSSERSRSLVRKVSLSKTSFKGNRRWHCVRLSVCKYSVTTTDFVAEHSNEVSLDSNKYGGSSKDASVANTDFVLKPSPKPVLKSSGGSNAEPPLLSLNAADWDPSRTSGDSDEEEEDRSKVIESLGEVLEKAEKLEISKVGDLSTKKASRPVNKREPSNATTTSGNDKPVKSTASIKAKTLKSVWRKGDTVAAVQKVVKELPKVNNTFRKEEPKTGAGVEVESQPRPPLRPPSPPLRPQPTLQAKPSTAPPPAVKKPVVLKDIGAAPQSTVIDDTGSPTKTKERKPILIDKFSTKKPGVDSVVAQAVLAPLKPPKGSLPGRFKDGFRKKNAQPGGLRRRKADDELTDDESSELNVSKAVRKGRKWSKASRKAARLQAAKDAAPVKVEILEVDEDGMLIDDLAYNLAINESEILGSLYSKGIKPDGVQTLSKDMVKMICKEYDVEVIDVDPVKVEEGARKKEILDEDDLDKLVDRPPVLTIMGHVDHGKTTLLDYIRKSKVAASEAGGITQGIGAYKVLVPIDGKVQSCVFLDTPGHEAFGAMRARGARVTDIAIIVVAADDGIRPQTKEAIAHAKAAGVPIVIAINKIDKDGANPERVMQELSSIGLMPEDWGGDVPMVQISALKGKNIDDLLETVMLVAELQELKANPDRTAKGTVIEAGLDKSKGPLVTLIVQNGTLRRGDIVVCGEAFGKVRALFDDGGNRVNEAGPSIPVQVIGLNNVPIAGDEFEVVSSLDIARERAESRAESLRNERISAKAGDGKVTLSSLASAVSAGKLSGLDLHQLNIILKVDLQGSIEAVRQALQVLPQDNVTLKFLMETTGDVNTSDVDLAAASKAIILGFNIKAPGSVKSYAENKGVEIRPYRVIYELIDDVRNAMEGLLQPIEEQVTIGSAEVRAIFSSGSGRVAGCMVNEGKVVKGCGIQVIRRGKVVHVGVLDSLKRVKEIVKEVNAGQECGIGVEDYDDFEEGDILEAFNTVQKKRTLEEASASMAAAVEGTGIEY</sequence>
<evidence type="ECO:0000256" key="8">
    <source>
        <dbReference type="SAM" id="Coils"/>
    </source>
</evidence>
<comment type="caution">
    <text evidence="11">The sequence shown here is derived from an EMBL/GenBank/DDBJ whole genome shotgun (WGS) entry which is preliminary data.</text>
</comment>
<keyword evidence="5" id="KW-0342">GTP-binding</keyword>
<evidence type="ECO:0000256" key="9">
    <source>
        <dbReference type="SAM" id="MobiDB-lite"/>
    </source>
</evidence>
<dbReference type="GO" id="GO:0005737">
    <property type="term" value="C:cytoplasm"/>
    <property type="evidence" value="ECO:0007669"/>
    <property type="project" value="TreeGrafter"/>
</dbReference>
<dbReference type="SUPFAM" id="SSF52156">
    <property type="entry name" value="Initiation factor IF2/eIF5b, domain 3"/>
    <property type="match status" value="1"/>
</dbReference>
<dbReference type="InterPro" id="IPR000795">
    <property type="entry name" value="T_Tr_GTP-bd_dom"/>
</dbReference>
<keyword evidence="8" id="KW-0175">Coiled coil</keyword>
<keyword evidence="4" id="KW-0648">Protein biosynthesis</keyword>
<dbReference type="HAMAP" id="MF_00100_B">
    <property type="entry name" value="IF_2_B"/>
    <property type="match status" value="1"/>
</dbReference>
<dbReference type="PANTHER" id="PTHR43381">
    <property type="entry name" value="TRANSLATION INITIATION FACTOR IF-2-RELATED"/>
    <property type="match status" value="1"/>
</dbReference>